<accession>A0AAD4R8Y2</accession>
<reference evidence="2" key="1">
    <citation type="submission" date="2022-01" db="EMBL/GenBank/DDBJ databases">
        <title>Genome Sequence Resource for Two Populations of Ditylenchus destructor, the Migratory Endoparasitic Phytonematode.</title>
        <authorList>
            <person name="Zhang H."/>
            <person name="Lin R."/>
            <person name="Xie B."/>
        </authorList>
    </citation>
    <scope>NUCLEOTIDE SEQUENCE</scope>
    <source>
        <strain evidence="2">BazhouSP</strain>
    </source>
</reference>
<feature type="compositionally biased region" description="Polar residues" evidence="1">
    <location>
        <begin position="153"/>
        <end position="180"/>
    </location>
</feature>
<feature type="compositionally biased region" description="Low complexity" evidence="1">
    <location>
        <begin position="72"/>
        <end position="83"/>
    </location>
</feature>
<evidence type="ECO:0000313" key="2">
    <source>
        <dbReference type="EMBL" id="KAI1718025.1"/>
    </source>
</evidence>
<protein>
    <submittedName>
        <fullName evidence="2">Uncharacterized protein</fullName>
    </submittedName>
</protein>
<feature type="region of interest" description="Disordered" evidence="1">
    <location>
        <begin position="66"/>
        <end position="98"/>
    </location>
</feature>
<evidence type="ECO:0000256" key="1">
    <source>
        <dbReference type="SAM" id="MobiDB-lite"/>
    </source>
</evidence>
<feature type="region of interest" description="Disordered" evidence="1">
    <location>
        <begin position="1"/>
        <end position="26"/>
    </location>
</feature>
<dbReference type="Proteomes" id="UP001201812">
    <property type="component" value="Unassembled WGS sequence"/>
</dbReference>
<organism evidence="2 3">
    <name type="scientific">Ditylenchus destructor</name>
    <dbReference type="NCBI Taxonomy" id="166010"/>
    <lineage>
        <taxon>Eukaryota</taxon>
        <taxon>Metazoa</taxon>
        <taxon>Ecdysozoa</taxon>
        <taxon>Nematoda</taxon>
        <taxon>Chromadorea</taxon>
        <taxon>Rhabditida</taxon>
        <taxon>Tylenchina</taxon>
        <taxon>Tylenchomorpha</taxon>
        <taxon>Sphaerularioidea</taxon>
        <taxon>Anguinidae</taxon>
        <taxon>Anguininae</taxon>
        <taxon>Ditylenchus</taxon>
    </lineage>
</organism>
<sequence>MATRSTAAVPSKYNEPKQIQQNGLKNHKFSIFPTTSKTSVQENRTSLQSSIKQTFYATTYNKSFPSNHRSRFSSSAKMSSSYSGRPKPSTSSQPPPIQRRAYSASISSVNGTSSSYIARGVTGKGSVVDRHADMRLYLQHRQRVLESKPRITSACSFSSQRSNTRSNSVPISLSRNSPQPTRKGGYAVS</sequence>
<proteinExistence type="predicted"/>
<dbReference type="EMBL" id="JAKKPZ010000008">
    <property type="protein sequence ID" value="KAI1718025.1"/>
    <property type="molecule type" value="Genomic_DNA"/>
</dbReference>
<comment type="caution">
    <text evidence="2">The sequence shown here is derived from an EMBL/GenBank/DDBJ whole genome shotgun (WGS) entry which is preliminary data.</text>
</comment>
<keyword evidence="3" id="KW-1185">Reference proteome</keyword>
<name>A0AAD4R8Y2_9BILA</name>
<gene>
    <name evidence="2" type="ORF">DdX_06437</name>
</gene>
<feature type="region of interest" description="Disordered" evidence="1">
    <location>
        <begin position="148"/>
        <end position="189"/>
    </location>
</feature>
<evidence type="ECO:0000313" key="3">
    <source>
        <dbReference type="Proteomes" id="UP001201812"/>
    </source>
</evidence>
<dbReference type="AlphaFoldDB" id="A0AAD4R8Y2"/>